<feature type="transmembrane region" description="Helical" evidence="13">
    <location>
        <begin position="292"/>
        <end position="312"/>
    </location>
</feature>
<sequence length="1268" mass="141593">MDATSRESIYNFLEKNTTYEKLTIFFILLNVVGFIVGTFFNEQYNPSPPFACGSTCDSLWFGNDETNALSTFLNIGSTSVLELITVCIFTVDYILRLWTADLEHESYKGLGGRIRYMLSLYPLVDLVSLAPFYINSFIVRESDFESSFQWVRALRLFRMLRVEGRYDLALGMLDDVFYEQRGVLGVALFVGATIWLGASSLYYIAERDNPDMIYCGAVPNDVCDSDAVDVSMCTIDEWGFVDCTLAGCPPTDEYPEPCFNLYRSIPSASYFTLLNLFGEYPMIDSHSFAGKIVGTIVAVIAVAVFALPAGIVGNGFEDVIARRREEKSGEDEEEPLKSKALIAGSNSLRGRMYNVFHSRASSNPAPLSGAFEYLTDALVIITALGFMLDTVSFTNEDGESRPLITLFFSEVFDYVEVVSAGIFTYQYIMQVYSISENPDYNGLSGRIQYVTSFIPLVDLLSFLPFWINAFTPIQFSTTVRCVRLLRILRFDRYTNAFSSFDDVLRDSADILAMTGFTALVLWVFFSVLLYFSERDNHDEEVASYYRTIPHAMWVTLLNLAGESPLSNYTVVGKVATGIIGLFASGLFGIPIGVLGAGFEELVEEEDDDNQEEEEGGGQQTGGKYFGTGQEHACFCFVNGEGSKIASLFELLSHSLCLITVVIGIVQTVPGWENFLGSIEWIAVIFFTIEYALRLYGAPSDPDFGGEHVDSHTARICFVISFFSFVDLLGIAPFYFALAFPNSWIAANDFYLRLFRIVRLIKLDKYFPSITLIDDVVRLKRKVLTVTGFAAVTLWIIFAAFLYLAENLDTENAVDPVPVYGCGSSNRPAIIEAQEEEVPFWKFWIKEEEMITPEPVYEGLECTMSDRFQNFFDSMIYTGIHLTGDYPVITYNLAGRVICFFMVIVAVGVVAIPSGIIAGSFAEIVQSKARARSGKRPARGNIGDDWYDIQYAALEGIPPPFSALGLEFDIWQQNVNDFLNGKENTTRQAKWTPAASAFRKFMLTLIIVNIVSVVLQSIPEIDRYIGNEHSNFFNVLEGISAIFFATEYLLRLLSAPKSRAALYSTTVYATTFFGLVDFVSAAPWFIRQYLLFTGAIELGSNSARLFRVFRVARILEIEGFVIAFSKLDNVFRASKEILKATGLMALIIWIICGSLFFIFEENNPNWRECDSSIPPWGNDAIPGCYDFATTAACNEVYPEMCKQEAFTDIPNSLYYTAVFLVGEWGLVDFTWPGRLVCMFLCVAGIGLYAIPTGALFDSFGAIIGMGGDD</sequence>
<evidence type="ECO:0000256" key="7">
    <source>
        <dbReference type="ARBA" id="ARBA00022958"/>
    </source>
</evidence>
<dbReference type="SUPFAM" id="SSF81324">
    <property type="entry name" value="Voltage-gated potassium channels"/>
    <property type="match status" value="4"/>
</dbReference>
<feature type="transmembrane region" description="Helical" evidence="13">
    <location>
        <begin position="574"/>
        <end position="594"/>
    </location>
</feature>
<dbReference type="PANTHER" id="PTHR11537:SF254">
    <property type="entry name" value="POTASSIUM VOLTAGE-GATED CHANNEL PROTEIN SHAB"/>
    <property type="match status" value="1"/>
</dbReference>
<evidence type="ECO:0000313" key="15">
    <source>
        <dbReference type="EMBL" id="CAE4600697.1"/>
    </source>
</evidence>
<evidence type="ECO:0000259" key="14">
    <source>
        <dbReference type="Pfam" id="PF00520"/>
    </source>
</evidence>
<protein>
    <recommendedName>
        <fullName evidence="14">Ion transport domain-containing protein</fullName>
    </recommendedName>
</protein>
<keyword evidence="6" id="KW-0851">Voltage-gated channel</keyword>
<keyword evidence="3" id="KW-0633">Potassium transport</keyword>
<dbReference type="Gene3D" id="1.10.287.70">
    <property type="match status" value="4"/>
</dbReference>
<dbReference type="EMBL" id="HBNS01014272">
    <property type="protein sequence ID" value="CAE4600697.1"/>
    <property type="molecule type" value="Transcribed_RNA"/>
</dbReference>
<dbReference type="GO" id="GO:0001508">
    <property type="term" value="P:action potential"/>
    <property type="evidence" value="ECO:0007669"/>
    <property type="project" value="TreeGrafter"/>
</dbReference>
<dbReference type="Gene3D" id="1.20.120.350">
    <property type="entry name" value="Voltage-gated potassium channels. Chain C"/>
    <property type="match status" value="2"/>
</dbReference>
<keyword evidence="7" id="KW-0630">Potassium</keyword>
<organism evidence="15">
    <name type="scientific">Ditylum brightwellii</name>
    <dbReference type="NCBI Taxonomy" id="49249"/>
    <lineage>
        <taxon>Eukaryota</taxon>
        <taxon>Sar</taxon>
        <taxon>Stramenopiles</taxon>
        <taxon>Ochrophyta</taxon>
        <taxon>Bacillariophyta</taxon>
        <taxon>Mediophyceae</taxon>
        <taxon>Lithodesmiophycidae</taxon>
        <taxon>Lithodesmiales</taxon>
        <taxon>Lithodesmiaceae</taxon>
        <taxon>Ditylum</taxon>
    </lineage>
</organism>
<evidence type="ECO:0000256" key="5">
    <source>
        <dbReference type="ARBA" id="ARBA00022826"/>
    </source>
</evidence>
<feature type="domain" description="Ion transport" evidence="14">
    <location>
        <begin position="18"/>
        <end position="321"/>
    </location>
</feature>
<comment type="subcellular location">
    <subcellularLocation>
        <location evidence="1">Membrane</location>
        <topology evidence="1">Multi-pass membrane protein</topology>
    </subcellularLocation>
</comment>
<dbReference type="InterPro" id="IPR005821">
    <property type="entry name" value="Ion_trans_dom"/>
</dbReference>
<dbReference type="PANTHER" id="PTHR11537">
    <property type="entry name" value="VOLTAGE-GATED POTASSIUM CHANNEL"/>
    <property type="match status" value="1"/>
</dbReference>
<dbReference type="GO" id="GO:0005249">
    <property type="term" value="F:voltage-gated potassium channel activity"/>
    <property type="evidence" value="ECO:0007669"/>
    <property type="project" value="InterPro"/>
</dbReference>
<evidence type="ECO:0000256" key="11">
    <source>
        <dbReference type="ARBA" id="ARBA00023303"/>
    </source>
</evidence>
<evidence type="ECO:0000256" key="8">
    <source>
        <dbReference type="ARBA" id="ARBA00022989"/>
    </source>
</evidence>
<evidence type="ECO:0000256" key="2">
    <source>
        <dbReference type="ARBA" id="ARBA00022448"/>
    </source>
</evidence>
<keyword evidence="8 13" id="KW-1133">Transmembrane helix</keyword>
<proteinExistence type="predicted"/>
<evidence type="ECO:0000256" key="13">
    <source>
        <dbReference type="SAM" id="Phobius"/>
    </source>
</evidence>
<evidence type="ECO:0000256" key="6">
    <source>
        <dbReference type="ARBA" id="ARBA00022882"/>
    </source>
</evidence>
<feature type="domain" description="Ion transport" evidence="14">
    <location>
        <begin position="387"/>
        <end position="604"/>
    </location>
</feature>
<keyword evidence="10 13" id="KW-0472">Membrane</keyword>
<feature type="transmembrane region" description="Helical" evidence="13">
    <location>
        <begin position="1000"/>
        <end position="1018"/>
    </location>
</feature>
<feature type="transmembrane region" description="Helical" evidence="13">
    <location>
        <begin position="892"/>
        <end position="921"/>
    </location>
</feature>
<feature type="transmembrane region" description="Helical" evidence="13">
    <location>
        <begin position="21"/>
        <end position="40"/>
    </location>
</feature>
<feature type="transmembrane region" description="Helical" evidence="13">
    <location>
        <begin position="182"/>
        <end position="204"/>
    </location>
</feature>
<dbReference type="InterPro" id="IPR027359">
    <property type="entry name" value="Volt_channel_dom_sf"/>
</dbReference>
<feature type="domain" description="Ion transport" evidence="14">
    <location>
        <begin position="995"/>
        <end position="1259"/>
    </location>
</feature>
<evidence type="ECO:0000256" key="9">
    <source>
        <dbReference type="ARBA" id="ARBA00023065"/>
    </source>
</evidence>
<feature type="transmembrane region" description="Helical" evidence="13">
    <location>
        <begin position="72"/>
        <end position="95"/>
    </location>
</feature>
<evidence type="ECO:0000256" key="12">
    <source>
        <dbReference type="SAM" id="MobiDB-lite"/>
    </source>
</evidence>
<dbReference type="EMBL" id="HBNS01014273">
    <property type="protein sequence ID" value="CAE4600699.1"/>
    <property type="molecule type" value="Transcribed_RNA"/>
</dbReference>
<feature type="transmembrane region" description="Helical" evidence="13">
    <location>
        <begin position="1061"/>
        <end position="1085"/>
    </location>
</feature>
<dbReference type="AlphaFoldDB" id="A0A6V2DVP4"/>
<keyword evidence="4 13" id="KW-0812">Transmembrane</keyword>
<evidence type="ECO:0000256" key="10">
    <source>
        <dbReference type="ARBA" id="ARBA00023136"/>
    </source>
</evidence>
<feature type="transmembrane region" description="Helical" evidence="13">
    <location>
        <begin position="715"/>
        <end position="737"/>
    </location>
</feature>
<accession>A0A6V2DVP4</accession>
<evidence type="ECO:0000256" key="1">
    <source>
        <dbReference type="ARBA" id="ARBA00004141"/>
    </source>
</evidence>
<evidence type="ECO:0000256" key="4">
    <source>
        <dbReference type="ARBA" id="ARBA00022692"/>
    </source>
</evidence>
<feature type="transmembrane region" description="Helical" evidence="13">
    <location>
        <begin position="510"/>
        <end position="531"/>
    </location>
</feature>
<feature type="transmembrane region" description="Helical" evidence="13">
    <location>
        <begin position="674"/>
        <end position="695"/>
    </location>
</feature>
<keyword evidence="9" id="KW-0406">Ion transport</keyword>
<feature type="transmembrane region" description="Helical" evidence="13">
    <location>
        <begin position="1230"/>
        <end position="1249"/>
    </location>
</feature>
<feature type="transmembrane region" description="Helical" evidence="13">
    <location>
        <begin position="1136"/>
        <end position="1158"/>
    </location>
</feature>
<keyword evidence="2" id="KW-0813">Transport</keyword>
<dbReference type="PRINTS" id="PR00169">
    <property type="entry name" value="KCHANNEL"/>
</dbReference>
<dbReference type="InterPro" id="IPR028325">
    <property type="entry name" value="VG_K_chnl"/>
</dbReference>
<keyword evidence="5" id="KW-0631">Potassium channel</keyword>
<dbReference type="GO" id="GO:0008076">
    <property type="term" value="C:voltage-gated potassium channel complex"/>
    <property type="evidence" value="ECO:0007669"/>
    <property type="project" value="InterPro"/>
</dbReference>
<feature type="transmembrane region" description="Helical" evidence="13">
    <location>
        <begin position="1030"/>
        <end position="1049"/>
    </location>
</feature>
<evidence type="ECO:0000313" key="16">
    <source>
        <dbReference type="EMBL" id="CAE4600699.1"/>
    </source>
</evidence>
<dbReference type="Pfam" id="PF00520">
    <property type="entry name" value="Ion_trans"/>
    <property type="match status" value="4"/>
</dbReference>
<feature type="transmembrane region" description="Helical" evidence="13">
    <location>
        <begin position="447"/>
        <end position="467"/>
    </location>
</feature>
<feature type="domain" description="Ion transport" evidence="14">
    <location>
        <begin position="646"/>
        <end position="926"/>
    </location>
</feature>
<evidence type="ECO:0000256" key="3">
    <source>
        <dbReference type="ARBA" id="ARBA00022538"/>
    </source>
</evidence>
<reference evidence="15" key="1">
    <citation type="submission" date="2021-01" db="EMBL/GenBank/DDBJ databases">
        <authorList>
            <person name="Corre E."/>
            <person name="Pelletier E."/>
            <person name="Niang G."/>
            <person name="Scheremetjew M."/>
            <person name="Finn R."/>
            <person name="Kale V."/>
            <person name="Holt S."/>
            <person name="Cochrane G."/>
            <person name="Meng A."/>
            <person name="Brown T."/>
            <person name="Cohen L."/>
        </authorList>
    </citation>
    <scope>NUCLEOTIDE SEQUENCE</scope>
    <source>
        <strain evidence="15">GSO104</strain>
    </source>
</reference>
<feature type="transmembrane region" description="Helical" evidence="13">
    <location>
        <begin position="650"/>
        <end position="668"/>
    </location>
</feature>
<gene>
    <name evidence="15" type="ORF">DBRI00130_LOCUS11496</name>
    <name evidence="16" type="ORF">DBRI00130_LOCUS11497</name>
</gene>
<feature type="transmembrane region" description="Helical" evidence="13">
    <location>
        <begin position="782"/>
        <end position="804"/>
    </location>
</feature>
<feature type="compositionally biased region" description="Acidic residues" evidence="12">
    <location>
        <begin position="603"/>
        <end position="615"/>
    </location>
</feature>
<keyword evidence="11" id="KW-0407">Ion channel</keyword>
<name>A0A6V2DVP4_9STRA</name>
<feature type="region of interest" description="Disordered" evidence="12">
    <location>
        <begin position="603"/>
        <end position="622"/>
    </location>
</feature>